<feature type="region of interest" description="Disordered" evidence="1">
    <location>
        <begin position="1"/>
        <end position="34"/>
    </location>
</feature>
<reference evidence="3" key="1">
    <citation type="journal article" date="2019" name="Curr. Biol.">
        <title>Genome Sequence of Striga asiatica Provides Insight into the Evolution of Plant Parasitism.</title>
        <authorList>
            <person name="Yoshida S."/>
            <person name="Kim S."/>
            <person name="Wafula E.K."/>
            <person name="Tanskanen J."/>
            <person name="Kim Y.M."/>
            <person name="Honaas L."/>
            <person name="Yang Z."/>
            <person name="Spallek T."/>
            <person name="Conn C.E."/>
            <person name="Ichihashi Y."/>
            <person name="Cheong K."/>
            <person name="Cui S."/>
            <person name="Der J.P."/>
            <person name="Gundlach H."/>
            <person name="Jiao Y."/>
            <person name="Hori C."/>
            <person name="Ishida J.K."/>
            <person name="Kasahara H."/>
            <person name="Kiba T."/>
            <person name="Kim M.S."/>
            <person name="Koo N."/>
            <person name="Laohavisit A."/>
            <person name="Lee Y.H."/>
            <person name="Lumba S."/>
            <person name="McCourt P."/>
            <person name="Mortimer J.C."/>
            <person name="Mutuku J.M."/>
            <person name="Nomura T."/>
            <person name="Sasaki-Sekimoto Y."/>
            <person name="Seto Y."/>
            <person name="Wang Y."/>
            <person name="Wakatake T."/>
            <person name="Sakakibara H."/>
            <person name="Demura T."/>
            <person name="Yamaguchi S."/>
            <person name="Yoneyama K."/>
            <person name="Manabe R.I."/>
            <person name="Nelson D.C."/>
            <person name="Schulman A.H."/>
            <person name="Timko M.P."/>
            <person name="dePamphilis C.W."/>
            <person name="Choi D."/>
            <person name="Shirasu K."/>
        </authorList>
    </citation>
    <scope>NUCLEOTIDE SEQUENCE [LARGE SCALE GENOMIC DNA]</scope>
    <source>
        <strain evidence="3">cv. UVA1</strain>
    </source>
</reference>
<evidence type="ECO:0000313" key="2">
    <source>
        <dbReference type="EMBL" id="GER25293.1"/>
    </source>
</evidence>
<organism evidence="2 3">
    <name type="scientific">Striga asiatica</name>
    <name type="common">Asiatic witchweed</name>
    <name type="synonym">Buchnera asiatica</name>
    <dbReference type="NCBI Taxonomy" id="4170"/>
    <lineage>
        <taxon>Eukaryota</taxon>
        <taxon>Viridiplantae</taxon>
        <taxon>Streptophyta</taxon>
        <taxon>Embryophyta</taxon>
        <taxon>Tracheophyta</taxon>
        <taxon>Spermatophyta</taxon>
        <taxon>Magnoliopsida</taxon>
        <taxon>eudicotyledons</taxon>
        <taxon>Gunneridae</taxon>
        <taxon>Pentapetalae</taxon>
        <taxon>asterids</taxon>
        <taxon>lamiids</taxon>
        <taxon>Lamiales</taxon>
        <taxon>Orobanchaceae</taxon>
        <taxon>Buchnereae</taxon>
        <taxon>Striga</taxon>
    </lineage>
</organism>
<proteinExistence type="predicted"/>
<name>A0A5A7NXQ4_STRAF</name>
<evidence type="ECO:0000256" key="1">
    <source>
        <dbReference type="SAM" id="MobiDB-lite"/>
    </source>
</evidence>
<protein>
    <submittedName>
        <fullName evidence="2">Tetratricopeptide repeat (TPR)-containing protein</fullName>
    </submittedName>
</protein>
<evidence type="ECO:0000313" key="3">
    <source>
        <dbReference type="Proteomes" id="UP000325081"/>
    </source>
</evidence>
<dbReference type="EMBL" id="BKCP01000002">
    <property type="protein sequence ID" value="GER25293.1"/>
    <property type="molecule type" value="Genomic_DNA"/>
</dbReference>
<keyword evidence="3" id="KW-1185">Reference proteome</keyword>
<comment type="caution">
    <text evidence="2">The sequence shown here is derived from an EMBL/GenBank/DDBJ whole genome shotgun (WGS) entry which is preliminary data.</text>
</comment>
<sequence length="170" mass="17650">MMERRQREAGWSSSHVTGVAAAAGDNDASSTRRRSELEHLNPVVVGGGVWGGDADLAVVEVVLAGVKVLPVLAAPEKHQTPGITVTVAGGYSSAFALPDGSPAPHCSYPSPATEILPLPPSQPHADLPTGSPWPLSARVWIDSGCAKSETSALPDALPLIPTQFLSCRWS</sequence>
<accession>A0A5A7NXQ4</accession>
<dbReference type="Proteomes" id="UP000325081">
    <property type="component" value="Unassembled WGS sequence"/>
</dbReference>
<dbReference type="AlphaFoldDB" id="A0A5A7NXQ4"/>
<gene>
    <name evidence="2" type="ORF">STAS_00863</name>
</gene>